<accession>A0A286G3X4</accession>
<dbReference type="PANTHER" id="PTHR42732">
    <property type="entry name" value="BETA-GALACTOSIDASE"/>
    <property type="match status" value="1"/>
</dbReference>
<keyword evidence="10" id="KW-1185">Reference proteome</keyword>
<dbReference type="InterPro" id="IPR006103">
    <property type="entry name" value="Glyco_hydro_2_cat"/>
</dbReference>
<dbReference type="InterPro" id="IPR032311">
    <property type="entry name" value="DUF4982"/>
</dbReference>
<feature type="domain" description="DUF4982" evidence="7">
    <location>
        <begin position="653"/>
        <end position="709"/>
    </location>
</feature>
<dbReference type="Pfam" id="PF18565">
    <property type="entry name" value="Glyco_hydro2_C5"/>
    <property type="match status" value="1"/>
</dbReference>
<protein>
    <submittedName>
        <fullName evidence="9">Beta-galactosidase</fullName>
    </submittedName>
</protein>
<dbReference type="GO" id="GO:0005975">
    <property type="term" value="P:carbohydrate metabolic process"/>
    <property type="evidence" value="ECO:0007669"/>
    <property type="project" value="InterPro"/>
</dbReference>
<feature type="domain" description="Glycoside hydrolase family 2" evidence="8">
    <location>
        <begin position="724"/>
        <end position="825"/>
    </location>
</feature>
<evidence type="ECO:0000259" key="4">
    <source>
        <dbReference type="Pfam" id="PF00703"/>
    </source>
</evidence>
<dbReference type="Pfam" id="PF16355">
    <property type="entry name" value="DUF4982"/>
    <property type="match status" value="1"/>
</dbReference>
<feature type="domain" description="Glycosyl hydrolases family 2 sugar binding" evidence="6">
    <location>
        <begin position="109"/>
        <end position="204"/>
    </location>
</feature>
<evidence type="ECO:0000313" key="9">
    <source>
        <dbReference type="EMBL" id="SOD90267.1"/>
    </source>
</evidence>
<evidence type="ECO:0000256" key="3">
    <source>
        <dbReference type="ARBA" id="ARBA00023295"/>
    </source>
</evidence>
<dbReference type="InterPro" id="IPR008979">
    <property type="entry name" value="Galactose-bd-like_sf"/>
</dbReference>
<evidence type="ECO:0000256" key="1">
    <source>
        <dbReference type="ARBA" id="ARBA00007401"/>
    </source>
</evidence>
<dbReference type="InterPro" id="IPR051913">
    <property type="entry name" value="GH2_Domain-Containing"/>
</dbReference>
<dbReference type="Gene3D" id="3.20.20.80">
    <property type="entry name" value="Glycosidases"/>
    <property type="match status" value="1"/>
</dbReference>
<dbReference type="PRINTS" id="PR00132">
    <property type="entry name" value="GLHYDRLASE2"/>
</dbReference>
<evidence type="ECO:0000256" key="2">
    <source>
        <dbReference type="ARBA" id="ARBA00022801"/>
    </source>
</evidence>
<dbReference type="EMBL" id="OCNH01000002">
    <property type="protein sequence ID" value="SOD90267.1"/>
    <property type="molecule type" value="Genomic_DNA"/>
</dbReference>
<feature type="domain" description="Glycoside hydrolase family 2 immunoglobulin-like beta-sandwich" evidence="4">
    <location>
        <begin position="219"/>
        <end position="321"/>
    </location>
</feature>
<evidence type="ECO:0000259" key="5">
    <source>
        <dbReference type="Pfam" id="PF02836"/>
    </source>
</evidence>
<dbReference type="InterPro" id="IPR006104">
    <property type="entry name" value="Glyco_hydro_2_N"/>
</dbReference>
<dbReference type="PROSITE" id="PS00608">
    <property type="entry name" value="GLYCOSYL_HYDROL_F2_2"/>
    <property type="match status" value="1"/>
</dbReference>
<keyword evidence="3" id="KW-0326">Glycosidase</keyword>
<dbReference type="Pfam" id="PF00703">
    <property type="entry name" value="Glyco_hydro_2"/>
    <property type="match status" value="1"/>
</dbReference>
<dbReference type="OrthoDB" id="857501at2"/>
<dbReference type="InterPro" id="IPR006101">
    <property type="entry name" value="Glyco_hydro_2"/>
</dbReference>
<evidence type="ECO:0000313" key="10">
    <source>
        <dbReference type="Proteomes" id="UP000219452"/>
    </source>
</evidence>
<dbReference type="PANTHER" id="PTHR42732:SF1">
    <property type="entry name" value="BETA-MANNOSIDASE"/>
    <property type="match status" value="1"/>
</dbReference>
<dbReference type="InterPro" id="IPR013783">
    <property type="entry name" value="Ig-like_fold"/>
</dbReference>
<dbReference type="Pfam" id="PF02836">
    <property type="entry name" value="Glyco_hydro_2_C"/>
    <property type="match status" value="1"/>
</dbReference>
<sequence>MALKQIYLFQGHFYVTLIAMKIKLLALIILTASQALAQSGPTRTRLFDADWYFLKDSTANGQQPGFKESGWRKLHLPHDWSIEDLPHQSPDQVMGPFSRASVGNTSTGYTVGGTGWYRKAFVLKAAEAGKVARIQFDGVYMESDVWLNGHHLGYRPTGYTSFSYELTPWLLPAGQTNTLVVRVKNSGQNSRWYTGSGIYRHVWLTLTEAVHIAPMGVTVTTPKVSARLAQIVVRTAIDNTKKTTLPIRLITTLIKPNGQPAGADQQVFTVSGNGKVERSQTLTVASPGLWSPETPTLYRAKAVLVAGAKRLDSVTTSFGIRSIELDASRGFVLNGKRLLLKGGSVHHDNGPLGARAFDRAEERKVELLKANGFNAVRTSHNPPSPAFLDACDRLGLLVVEEAFDMWQRPKKPQDYHLFFDQWWRTDLQAMIERDRNHPSVFLWSIGNEINERADSSGLVLTKQLADEAHRLDPSRPIMEAMCVFWEHPGKVWEDGDKAFALLDVGGYNYEWKHYESDHQRHPTRIMVGTESFAREAFENWQQVEKHPYVLGDFVWTAMDYMGETAIGHALLQPKADKDSVKAVLPWPWFNAWCGDLDLIGTKKPQSYYRDVVWRNSPIEMAVHSPIPNGMKETVTNWGWPDERQSWSWPGQEGVPLQVRVFSRSPLVRLELNGKLVGEQQLADTTITASFTLPYQPGVLKATSFANGKPTGSVTFRTAGKPHHLQLTTDRLTLHADHNDLAYVTVDVVDEQGQIIPWLDTPVTFALTGAGELAGVGNGNPTDLSSFQRTQKSTFRGRCLAVIRSGGKAGQISLKATAPSLGTHEIRMVVK</sequence>
<evidence type="ECO:0000259" key="6">
    <source>
        <dbReference type="Pfam" id="PF02837"/>
    </source>
</evidence>
<feature type="domain" description="Glycoside hydrolase family 2 catalytic" evidence="5">
    <location>
        <begin position="330"/>
        <end position="559"/>
    </location>
</feature>
<proteinExistence type="inferred from homology"/>
<organism evidence="9 10">
    <name type="scientific">Spirosoma fluviale</name>
    <dbReference type="NCBI Taxonomy" id="1597977"/>
    <lineage>
        <taxon>Bacteria</taxon>
        <taxon>Pseudomonadati</taxon>
        <taxon>Bacteroidota</taxon>
        <taxon>Cytophagia</taxon>
        <taxon>Cytophagales</taxon>
        <taxon>Cytophagaceae</taxon>
        <taxon>Spirosoma</taxon>
    </lineage>
</organism>
<dbReference type="SUPFAM" id="SSF49785">
    <property type="entry name" value="Galactose-binding domain-like"/>
    <property type="match status" value="1"/>
</dbReference>
<dbReference type="Gene3D" id="2.60.40.10">
    <property type="entry name" value="Immunoglobulins"/>
    <property type="match status" value="3"/>
</dbReference>
<dbReference type="Proteomes" id="UP000219452">
    <property type="component" value="Unassembled WGS sequence"/>
</dbReference>
<dbReference type="InterPro" id="IPR006102">
    <property type="entry name" value="Ig-like_GH2"/>
</dbReference>
<reference evidence="10" key="1">
    <citation type="submission" date="2017-09" db="EMBL/GenBank/DDBJ databases">
        <authorList>
            <person name="Varghese N."/>
            <person name="Submissions S."/>
        </authorList>
    </citation>
    <scope>NUCLEOTIDE SEQUENCE [LARGE SCALE GENOMIC DNA]</scope>
    <source>
        <strain evidence="10">DSM 29961</strain>
    </source>
</reference>
<evidence type="ECO:0000259" key="8">
    <source>
        <dbReference type="Pfam" id="PF18565"/>
    </source>
</evidence>
<name>A0A286G3X4_9BACT</name>
<dbReference type="InterPro" id="IPR036156">
    <property type="entry name" value="Beta-gal/glucu_dom_sf"/>
</dbReference>
<dbReference type="AlphaFoldDB" id="A0A286G3X4"/>
<keyword evidence="2" id="KW-0378">Hydrolase</keyword>
<dbReference type="GO" id="GO:0004553">
    <property type="term" value="F:hydrolase activity, hydrolyzing O-glycosyl compounds"/>
    <property type="evidence" value="ECO:0007669"/>
    <property type="project" value="InterPro"/>
</dbReference>
<dbReference type="Pfam" id="PF02837">
    <property type="entry name" value="Glyco_hydro_2_N"/>
    <property type="match status" value="1"/>
</dbReference>
<comment type="similarity">
    <text evidence="1">Belongs to the glycosyl hydrolase 2 family.</text>
</comment>
<evidence type="ECO:0000259" key="7">
    <source>
        <dbReference type="Pfam" id="PF16355"/>
    </source>
</evidence>
<dbReference type="SUPFAM" id="SSF51445">
    <property type="entry name" value="(Trans)glycosidases"/>
    <property type="match status" value="1"/>
</dbReference>
<gene>
    <name evidence="9" type="ORF">SAMN06269250_3357</name>
</gene>
<dbReference type="InterPro" id="IPR040605">
    <property type="entry name" value="Glyco_hydro2_dom5"/>
</dbReference>
<dbReference type="Gene3D" id="2.60.120.260">
    <property type="entry name" value="Galactose-binding domain-like"/>
    <property type="match status" value="1"/>
</dbReference>
<dbReference type="InterPro" id="IPR023232">
    <property type="entry name" value="Glyco_hydro_2_AS"/>
</dbReference>
<dbReference type="SUPFAM" id="SSF49303">
    <property type="entry name" value="beta-Galactosidase/glucuronidase domain"/>
    <property type="match status" value="1"/>
</dbReference>
<dbReference type="InterPro" id="IPR017853">
    <property type="entry name" value="GH"/>
</dbReference>